<keyword evidence="4" id="KW-1185">Reference proteome</keyword>
<dbReference type="Proteomes" id="UP000294321">
    <property type="component" value="Chromosome"/>
</dbReference>
<name>A0A4V1ALP4_9LACO</name>
<reference evidence="4" key="1">
    <citation type="submission" date="2018-12" db="EMBL/GenBank/DDBJ databases">
        <title>A new species of lactobacillus.</title>
        <authorList>
            <person name="Jian Y."/>
            <person name="Xin L."/>
            <person name="Hong Z.J."/>
            <person name="Ming L.Z."/>
            <person name="Hong X.Z."/>
        </authorList>
    </citation>
    <scope>NUCLEOTIDE SEQUENCE [LARGE SCALE GENOMIC DNA]</scope>
    <source>
        <strain evidence="4">HSLZ-75</strain>
    </source>
</reference>
<feature type="chain" id="PRO_5039531928" description="Surface layer protein A domain-containing protein" evidence="2">
    <location>
        <begin position="29"/>
        <end position="226"/>
    </location>
</feature>
<feature type="signal peptide" evidence="2">
    <location>
        <begin position="1"/>
        <end position="28"/>
    </location>
</feature>
<accession>A0A4V1ALP4</accession>
<evidence type="ECO:0000256" key="2">
    <source>
        <dbReference type="SAM" id="SignalP"/>
    </source>
</evidence>
<evidence type="ECO:0000313" key="4">
    <source>
        <dbReference type="Proteomes" id="UP000294321"/>
    </source>
</evidence>
<dbReference type="AlphaFoldDB" id="A0A4V1ALP4"/>
<protein>
    <recommendedName>
        <fullName evidence="5">Surface layer protein A domain-containing protein</fullName>
    </recommendedName>
</protein>
<feature type="region of interest" description="Disordered" evidence="1">
    <location>
        <begin position="80"/>
        <end position="106"/>
    </location>
</feature>
<proteinExistence type="predicted"/>
<evidence type="ECO:0000313" key="3">
    <source>
        <dbReference type="EMBL" id="QBP18309.1"/>
    </source>
</evidence>
<keyword evidence="2" id="KW-0732">Signal</keyword>
<sequence length="226" mass="25488">MKLNLRKMVTVSAAALMLAGVGASATNAGTSVHASRRIVRMSSLRIHENRLVRQVNHDKAQFNRDNSQLKQVKREIARLSPKSNKKGKRSKKSVRRNKRAKKGIKKNNRRVKHAKNVKKNTAKQQPKVTTYRTHIVLNNKVYTAEIISNGKIGQVVPRTAKYVGTMKAYAKKYTKPFLAARNAVNANMIQFKKTHNMKYYKNALKANQSLRSMAVTPVNASQPAKK</sequence>
<gene>
    <name evidence="3" type="ORF">ELX58_03975</name>
</gene>
<dbReference type="KEGG" id="lji:ELX58_03975"/>
<dbReference type="RefSeq" id="WP_133441868.1">
    <property type="nucleotide sequence ID" value="NZ_CP034726.1"/>
</dbReference>
<evidence type="ECO:0000256" key="1">
    <source>
        <dbReference type="SAM" id="MobiDB-lite"/>
    </source>
</evidence>
<evidence type="ECO:0008006" key="5">
    <source>
        <dbReference type="Google" id="ProtNLM"/>
    </source>
</evidence>
<organism evidence="3 4">
    <name type="scientific">Acetilactobacillus jinshanensis</name>
    <dbReference type="NCBI Taxonomy" id="1720083"/>
    <lineage>
        <taxon>Bacteria</taxon>
        <taxon>Bacillati</taxon>
        <taxon>Bacillota</taxon>
        <taxon>Bacilli</taxon>
        <taxon>Lactobacillales</taxon>
        <taxon>Lactobacillaceae</taxon>
        <taxon>Acetilactobacillus</taxon>
    </lineage>
</organism>
<dbReference type="EMBL" id="CP034726">
    <property type="protein sequence ID" value="QBP18309.1"/>
    <property type="molecule type" value="Genomic_DNA"/>
</dbReference>
<feature type="compositionally biased region" description="Basic residues" evidence="1">
    <location>
        <begin position="83"/>
        <end position="106"/>
    </location>
</feature>